<proteinExistence type="predicted"/>
<dbReference type="InParanoid" id="I7MA80"/>
<dbReference type="GeneID" id="7841010"/>
<feature type="compositionally biased region" description="Polar residues" evidence="1">
    <location>
        <begin position="328"/>
        <end position="342"/>
    </location>
</feature>
<gene>
    <name evidence="2" type="ORF">TTHERM_00455180</name>
</gene>
<dbReference type="EMBL" id="GG662464">
    <property type="protein sequence ID" value="EAS03879.1"/>
    <property type="molecule type" value="Genomic_DNA"/>
</dbReference>
<organism evidence="2 3">
    <name type="scientific">Tetrahymena thermophila (strain SB210)</name>
    <dbReference type="NCBI Taxonomy" id="312017"/>
    <lineage>
        <taxon>Eukaryota</taxon>
        <taxon>Sar</taxon>
        <taxon>Alveolata</taxon>
        <taxon>Ciliophora</taxon>
        <taxon>Intramacronucleata</taxon>
        <taxon>Oligohymenophorea</taxon>
        <taxon>Hymenostomatida</taxon>
        <taxon>Tetrahymenina</taxon>
        <taxon>Tetrahymenidae</taxon>
        <taxon>Tetrahymena</taxon>
    </lineage>
</organism>
<feature type="region of interest" description="Disordered" evidence="1">
    <location>
        <begin position="267"/>
        <end position="290"/>
    </location>
</feature>
<reference evidence="3" key="1">
    <citation type="journal article" date="2006" name="PLoS Biol.">
        <title>Macronuclear genome sequence of the ciliate Tetrahymena thermophila, a model eukaryote.</title>
        <authorList>
            <person name="Eisen J.A."/>
            <person name="Coyne R.S."/>
            <person name="Wu M."/>
            <person name="Wu D."/>
            <person name="Thiagarajan M."/>
            <person name="Wortman J.R."/>
            <person name="Badger J.H."/>
            <person name="Ren Q."/>
            <person name="Amedeo P."/>
            <person name="Jones K.M."/>
            <person name="Tallon L.J."/>
            <person name="Delcher A.L."/>
            <person name="Salzberg S.L."/>
            <person name="Silva J.C."/>
            <person name="Haas B.J."/>
            <person name="Majoros W.H."/>
            <person name="Farzad M."/>
            <person name="Carlton J.M."/>
            <person name="Smith R.K. Jr."/>
            <person name="Garg J."/>
            <person name="Pearlman R.E."/>
            <person name="Karrer K.M."/>
            <person name="Sun L."/>
            <person name="Manning G."/>
            <person name="Elde N.C."/>
            <person name="Turkewitz A.P."/>
            <person name="Asai D.J."/>
            <person name="Wilkes D.E."/>
            <person name="Wang Y."/>
            <person name="Cai H."/>
            <person name="Collins K."/>
            <person name="Stewart B.A."/>
            <person name="Lee S.R."/>
            <person name="Wilamowska K."/>
            <person name="Weinberg Z."/>
            <person name="Ruzzo W.L."/>
            <person name="Wloga D."/>
            <person name="Gaertig J."/>
            <person name="Frankel J."/>
            <person name="Tsao C.-C."/>
            <person name="Gorovsky M.A."/>
            <person name="Keeling P.J."/>
            <person name="Waller R.F."/>
            <person name="Patron N.J."/>
            <person name="Cherry J.M."/>
            <person name="Stover N.A."/>
            <person name="Krieger C.J."/>
            <person name="del Toro C."/>
            <person name="Ryder H.F."/>
            <person name="Williamson S.C."/>
            <person name="Barbeau R.A."/>
            <person name="Hamilton E.P."/>
            <person name="Orias E."/>
        </authorList>
    </citation>
    <scope>NUCLEOTIDE SEQUENCE [LARGE SCALE GENOMIC DNA]</scope>
    <source>
        <strain evidence="3">SB210</strain>
    </source>
</reference>
<keyword evidence="3" id="KW-1185">Reference proteome</keyword>
<dbReference type="KEGG" id="tet:TTHERM_00455180"/>
<accession>I7MA80</accession>
<feature type="compositionally biased region" description="Low complexity" evidence="1">
    <location>
        <begin position="316"/>
        <end position="326"/>
    </location>
</feature>
<sequence length="342" mass="39033">MGAQCCVNRKEGKTFSPQVLSFDPRKNGLAIAFVSLLEETCIGLKEKLDLLYEISQRYAYNHECCFLDPDYLQDKFSLIEFQSTGRKFQAGMGMANAFDKEIQYLLDEYLILDEDNYSVIILLMFGSSLHPFSLKKRTTVEGNCSYIVHDIFPAIKQQPSSPKKNSFEEDQSFKGVICKEIVFSSLQKLHQYLNTVSMYYYTQNPQQFTQKVQLLTFQVSDEKSFTCSESDLSFLHGQEFIESVEKDINRLSRGNINKSIKKSFGLPHKSSFGHKSGNKKSFGDKGKKLSEGYLNDQMNQQQQRSHAALLKEQKITTTMNSSTETESIQRTTQDTINSKAIA</sequence>
<evidence type="ECO:0000256" key="1">
    <source>
        <dbReference type="SAM" id="MobiDB-lite"/>
    </source>
</evidence>
<dbReference type="HOGENOM" id="CLU_812577_0_0_1"/>
<name>I7MA80_TETTS</name>
<evidence type="ECO:0000313" key="3">
    <source>
        <dbReference type="Proteomes" id="UP000009168"/>
    </source>
</evidence>
<evidence type="ECO:0000313" key="2">
    <source>
        <dbReference type="EMBL" id="EAS03879.1"/>
    </source>
</evidence>
<dbReference type="RefSeq" id="XP_001024124.1">
    <property type="nucleotide sequence ID" value="XM_001024124.1"/>
</dbReference>
<protein>
    <submittedName>
        <fullName evidence="2">Uncharacterized protein</fullName>
    </submittedName>
</protein>
<dbReference type="AlphaFoldDB" id="I7MA80"/>
<dbReference type="Proteomes" id="UP000009168">
    <property type="component" value="Unassembled WGS sequence"/>
</dbReference>
<feature type="region of interest" description="Disordered" evidence="1">
    <location>
        <begin position="316"/>
        <end position="342"/>
    </location>
</feature>
<feature type="compositionally biased region" description="Basic and acidic residues" evidence="1">
    <location>
        <begin position="281"/>
        <end position="290"/>
    </location>
</feature>